<protein>
    <submittedName>
        <fullName evidence="6">NUDIX hydrolase</fullName>
    </submittedName>
</protein>
<evidence type="ECO:0000256" key="3">
    <source>
        <dbReference type="ARBA" id="ARBA00022801"/>
    </source>
</evidence>
<evidence type="ECO:0000256" key="4">
    <source>
        <dbReference type="ARBA" id="ARBA00022842"/>
    </source>
</evidence>
<dbReference type="EMBL" id="CP089984">
    <property type="protein sequence ID" value="WXB11822.1"/>
    <property type="molecule type" value="Genomic_DNA"/>
</dbReference>
<evidence type="ECO:0000313" key="7">
    <source>
        <dbReference type="Proteomes" id="UP001370348"/>
    </source>
</evidence>
<keyword evidence="7" id="KW-1185">Reference proteome</keyword>
<comment type="cofactor">
    <cofactor evidence="1">
        <name>Mg(2+)</name>
        <dbReference type="ChEBI" id="CHEBI:18420"/>
    </cofactor>
</comment>
<proteinExistence type="predicted"/>
<sequence length="174" mass="19372">MSAFKFCPACAAPLSEQRVENEERRACSLRCGFVLYDNPTPVVAAVVEHDGRVVLARNRSWPVPFYGLISGFLERGETPERAVLREVEEELGLKGDSGTLIGVYAFPEMNQVIIAYHVEAHGTIVLGDELVDFKRVALPECRAWPAGTGFALRDWLRSRGHEPEMIDISGWKKG</sequence>
<gene>
    <name evidence="6" type="ORF">LZC94_28675</name>
</gene>
<dbReference type="InterPro" id="IPR050241">
    <property type="entry name" value="NAD-cap_RNA_hydrolase_NudC"/>
</dbReference>
<dbReference type="RefSeq" id="WP_394821440.1">
    <property type="nucleotide sequence ID" value="NZ_CP089984.1"/>
</dbReference>
<dbReference type="Proteomes" id="UP001370348">
    <property type="component" value="Chromosome"/>
</dbReference>
<keyword evidence="4" id="KW-0460">Magnesium</keyword>
<dbReference type="PROSITE" id="PS51462">
    <property type="entry name" value="NUDIX"/>
    <property type="match status" value="1"/>
</dbReference>
<dbReference type="SUPFAM" id="SSF55811">
    <property type="entry name" value="Nudix"/>
    <property type="match status" value="1"/>
</dbReference>
<name>A0ABZ2LM36_9BACT</name>
<evidence type="ECO:0000256" key="1">
    <source>
        <dbReference type="ARBA" id="ARBA00001946"/>
    </source>
</evidence>
<dbReference type="PANTHER" id="PTHR42904">
    <property type="entry name" value="NUDIX HYDROLASE, NUDC SUBFAMILY"/>
    <property type="match status" value="1"/>
</dbReference>
<dbReference type="Gene3D" id="3.90.79.10">
    <property type="entry name" value="Nucleoside Triphosphate Pyrophosphohydrolase"/>
    <property type="match status" value="1"/>
</dbReference>
<dbReference type="GO" id="GO:0016787">
    <property type="term" value="F:hydrolase activity"/>
    <property type="evidence" value="ECO:0007669"/>
    <property type="project" value="UniProtKB-KW"/>
</dbReference>
<dbReference type="Pfam" id="PF00293">
    <property type="entry name" value="NUDIX"/>
    <property type="match status" value="1"/>
</dbReference>
<keyword evidence="3 6" id="KW-0378">Hydrolase</keyword>
<keyword evidence="2" id="KW-0479">Metal-binding</keyword>
<reference evidence="6 7" key="1">
    <citation type="submission" date="2021-12" db="EMBL/GenBank/DDBJ databases">
        <title>Discovery of the Pendulisporaceae a myxobacterial family with distinct sporulation behavior and unique specialized metabolism.</title>
        <authorList>
            <person name="Garcia R."/>
            <person name="Popoff A."/>
            <person name="Bader C.D."/>
            <person name="Loehr J."/>
            <person name="Walesch S."/>
            <person name="Walt C."/>
            <person name="Boldt J."/>
            <person name="Bunk B."/>
            <person name="Haeckl F.J.F.P.J."/>
            <person name="Gunesch A.P."/>
            <person name="Birkelbach J."/>
            <person name="Nuebel U."/>
            <person name="Pietschmann T."/>
            <person name="Bach T."/>
            <person name="Mueller R."/>
        </authorList>
    </citation>
    <scope>NUCLEOTIDE SEQUENCE [LARGE SCALE GENOMIC DNA]</scope>
    <source>
        <strain evidence="6 7">MSr11954</strain>
    </source>
</reference>
<organism evidence="6 7">
    <name type="scientific">Pendulispora albinea</name>
    <dbReference type="NCBI Taxonomy" id="2741071"/>
    <lineage>
        <taxon>Bacteria</taxon>
        <taxon>Pseudomonadati</taxon>
        <taxon>Myxococcota</taxon>
        <taxon>Myxococcia</taxon>
        <taxon>Myxococcales</taxon>
        <taxon>Sorangiineae</taxon>
        <taxon>Pendulisporaceae</taxon>
        <taxon>Pendulispora</taxon>
    </lineage>
</organism>
<dbReference type="PROSITE" id="PS00893">
    <property type="entry name" value="NUDIX_BOX"/>
    <property type="match status" value="1"/>
</dbReference>
<accession>A0ABZ2LM36</accession>
<dbReference type="InterPro" id="IPR020084">
    <property type="entry name" value="NUDIX_hydrolase_CS"/>
</dbReference>
<evidence type="ECO:0000313" key="6">
    <source>
        <dbReference type="EMBL" id="WXB11822.1"/>
    </source>
</evidence>
<feature type="domain" description="Nudix hydrolase" evidence="5">
    <location>
        <begin position="38"/>
        <end position="158"/>
    </location>
</feature>
<dbReference type="PANTHER" id="PTHR42904:SF12">
    <property type="entry name" value="ADP-RIBOSE PYROPHOSPHATASE-RELATED"/>
    <property type="match status" value="1"/>
</dbReference>
<dbReference type="InterPro" id="IPR015797">
    <property type="entry name" value="NUDIX_hydrolase-like_dom_sf"/>
</dbReference>
<evidence type="ECO:0000259" key="5">
    <source>
        <dbReference type="PROSITE" id="PS51462"/>
    </source>
</evidence>
<evidence type="ECO:0000256" key="2">
    <source>
        <dbReference type="ARBA" id="ARBA00022723"/>
    </source>
</evidence>
<dbReference type="InterPro" id="IPR000086">
    <property type="entry name" value="NUDIX_hydrolase_dom"/>
</dbReference>